<comment type="caution">
    <text evidence="1">The sequence shown here is derived from an EMBL/GenBank/DDBJ whole genome shotgun (WGS) entry which is preliminary data.</text>
</comment>
<accession>A0A6N8J986</accession>
<dbReference type="RefSeq" id="WP_157300314.1">
    <property type="nucleotide sequence ID" value="NZ_BAAAZB010000006.1"/>
</dbReference>
<sequence>MELITIFENDSSNRLLAVRYDGNECDEFDRLFEEWNDVEYLYNFLELNKEDLNDAFLRDISIEEAAAELLSEADLMEEQLYHRFENGELNNLFVPLRNGDYIFELQESKGKVKTRLISRPKIRIYAIRIATNVFIITGGAIKLTQTMQDRAHTQLELKKLKQVKTWLKENGIEFPEDLNDLQYE</sequence>
<protein>
    <submittedName>
        <fullName evidence="1">Uncharacterized protein</fullName>
    </submittedName>
</protein>
<evidence type="ECO:0000313" key="1">
    <source>
        <dbReference type="EMBL" id="MVT41683.1"/>
    </source>
</evidence>
<dbReference type="EMBL" id="WRXO01000003">
    <property type="protein sequence ID" value="MVT41683.1"/>
    <property type="molecule type" value="Genomic_DNA"/>
</dbReference>
<dbReference type="Proteomes" id="UP000468388">
    <property type="component" value="Unassembled WGS sequence"/>
</dbReference>
<dbReference type="AlphaFoldDB" id="A0A6N8J986"/>
<gene>
    <name evidence="1" type="ORF">GO495_13930</name>
</gene>
<dbReference type="OrthoDB" id="1067077at2"/>
<name>A0A6N8J986_9BACT</name>
<reference evidence="1 2" key="1">
    <citation type="submission" date="2019-12" db="EMBL/GenBank/DDBJ databases">
        <title>The draft genomic sequence of strain Chitinophaga oryziterrae JCM 16595.</title>
        <authorList>
            <person name="Zhang X."/>
        </authorList>
    </citation>
    <scope>NUCLEOTIDE SEQUENCE [LARGE SCALE GENOMIC DNA]</scope>
    <source>
        <strain evidence="1 2">JCM 16595</strain>
    </source>
</reference>
<evidence type="ECO:0000313" key="2">
    <source>
        <dbReference type="Proteomes" id="UP000468388"/>
    </source>
</evidence>
<keyword evidence="2" id="KW-1185">Reference proteome</keyword>
<proteinExistence type="predicted"/>
<organism evidence="1 2">
    <name type="scientific">Chitinophaga oryziterrae</name>
    <dbReference type="NCBI Taxonomy" id="1031224"/>
    <lineage>
        <taxon>Bacteria</taxon>
        <taxon>Pseudomonadati</taxon>
        <taxon>Bacteroidota</taxon>
        <taxon>Chitinophagia</taxon>
        <taxon>Chitinophagales</taxon>
        <taxon>Chitinophagaceae</taxon>
        <taxon>Chitinophaga</taxon>
    </lineage>
</organism>